<comment type="caution">
    <text evidence="2">The sequence shown here is derived from an EMBL/GenBank/DDBJ whole genome shotgun (WGS) entry which is preliminary data.</text>
</comment>
<feature type="transmembrane region" description="Helical" evidence="1">
    <location>
        <begin position="429"/>
        <end position="448"/>
    </location>
</feature>
<keyword evidence="1" id="KW-0812">Transmembrane</keyword>
<evidence type="ECO:0000313" key="3">
    <source>
        <dbReference type="Proteomes" id="UP000613512"/>
    </source>
</evidence>
<keyword evidence="3" id="KW-1185">Reference proteome</keyword>
<dbReference type="Proteomes" id="UP000613512">
    <property type="component" value="Unassembled WGS sequence"/>
</dbReference>
<feature type="transmembrane region" description="Helical" evidence="1">
    <location>
        <begin position="197"/>
        <end position="216"/>
    </location>
</feature>
<feature type="transmembrane region" description="Helical" evidence="1">
    <location>
        <begin position="76"/>
        <end position="94"/>
    </location>
</feature>
<dbReference type="NCBIfam" id="TIGR04370">
    <property type="entry name" value="glyco_rpt_poly"/>
    <property type="match status" value="1"/>
</dbReference>
<dbReference type="EMBL" id="BMEY01000002">
    <property type="protein sequence ID" value="GGA65147.1"/>
    <property type="molecule type" value="Genomic_DNA"/>
</dbReference>
<feature type="transmembrane region" description="Helical" evidence="1">
    <location>
        <begin position="246"/>
        <end position="261"/>
    </location>
</feature>
<evidence type="ECO:0000313" key="2">
    <source>
        <dbReference type="EMBL" id="GGA65147.1"/>
    </source>
</evidence>
<accession>A0A916RQC1</accession>
<reference evidence="2" key="2">
    <citation type="submission" date="2020-09" db="EMBL/GenBank/DDBJ databases">
        <authorList>
            <person name="Sun Q."/>
            <person name="Zhou Y."/>
        </authorList>
    </citation>
    <scope>NUCLEOTIDE SEQUENCE</scope>
    <source>
        <strain evidence="2">CGMCC 1.12408</strain>
    </source>
</reference>
<keyword evidence="1" id="KW-1133">Transmembrane helix</keyword>
<feature type="transmembrane region" description="Helical" evidence="1">
    <location>
        <begin position="378"/>
        <end position="397"/>
    </location>
</feature>
<proteinExistence type="predicted"/>
<dbReference type="InterPro" id="IPR029468">
    <property type="entry name" value="O-ag_pol_Wzy"/>
</dbReference>
<sequence length="462" mass="52044">MSISTNNGNTLTLKKLTIILMDLALINLYIYCLLAFFQILPALSNFNVTLLSIISITIAMIIFFNSGRRNGLSLALLAYTIVTQFGISTIYYLLGPEYLTSFSNTTLSFLTSPQYNKAILLGIIGVISYVYGTRIAQYLNRGTVNKVNENKNENNVVFFAGLMMLFLVFLYLSYYLATGRIYFGMSYHSYINSGIMNGLYSWILLMYAAGISFVVAVGDKKQIQIGFFVFILSAFIFFSTGNRGEVLYAVLGVLGILYYKTGRIKLKYIVVVFFILFILIPFIRVARHSGTISSLDMLSVDLINPFAEMGVQLRLSVLILEEFAYGIREMLYGFSYYSPIINILDNVFPGNIRLNMPDDFNFIERFEGFGFSQIAESYANFGLIGVVIFYVLLGFIIRKAECKQLSGISLAFWGGILAVLINATRNRFAFVPGQVLILFIVVFIILFITRSRVTRSKSQNAK</sequence>
<evidence type="ECO:0000256" key="1">
    <source>
        <dbReference type="SAM" id="Phobius"/>
    </source>
</evidence>
<evidence type="ECO:0008006" key="4">
    <source>
        <dbReference type="Google" id="ProtNLM"/>
    </source>
</evidence>
<dbReference type="AlphaFoldDB" id="A0A916RQC1"/>
<dbReference type="RefSeq" id="WP_188383223.1">
    <property type="nucleotide sequence ID" value="NZ_BMEY01000002.1"/>
</dbReference>
<feature type="transmembrane region" description="Helical" evidence="1">
    <location>
        <begin position="46"/>
        <end position="64"/>
    </location>
</feature>
<feature type="transmembrane region" description="Helical" evidence="1">
    <location>
        <begin position="114"/>
        <end position="132"/>
    </location>
</feature>
<feature type="transmembrane region" description="Helical" evidence="1">
    <location>
        <begin position="20"/>
        <end position="40"/>
    </location>
</feature>
<name>A0A916RQC1_9BACI</name>
<gene>
    <name evidence="2" type="ORF">GCM10008025_06220</name>
</gene>
<feature type="transmembrane region" description="Helical" evidence="1">
    <location>
        <begin position="223"/>
        <end position="240"/>
    </location>
</feature>
<reference evidence="2" key="1">
    <citation type="journal article" date="2014" name="Int. J. Syst. Evol. Microbiol.">
        <title>Complete genome sequence of Corynebacterium casei LMG S-19264T (=DSM 44701T), isolated from a smear-ripened cheese.</title>
        <authorList>
            <consortium name="US DOE Joint Genome Institute (JGI-PGF)"/>
            <person name="Walter F."/>
            <person name="Albersmeier A."/>
            <person name="Kalinowski J."/>
            <person name="Ruckert C."/>
        </authorList>
    </citation>
    <scope>NUCLEOTIDE SEQUENCE</scope>
    <source>
        <strain evidence="2">CGMCC 1.12408</strain>
    </source>
</reference>
<feature type="transmembrane region" description="Helical" evidence="1">
    <location>
        <begin position="156"/>
        <end position="177"/>
    </location>
</feature>
<feature type="transmembrane region" description="Helical" evidence="1">
    <location>
        <begin position="404"/>
        <end position="423"/>
    </location>
</feature>
<feature type="transmembrane region" description="Helical" evidence="1">
    <location>
        <begin position="268"/>
        <end position="286"/>
    </location>
</feature>
<protein>
    <recommendedName>
        <fullName evidence="4">Oligosaccharide repeat unit polymerase</fullName>
    </recommendedName>
</protein>
<organism evidence="2 3">
    <name type="scientific">Ornithinibacillus halotolerans</name>
    <dbReference type="NCBI Taxonomy" id="1274357"/>
    <lineage>
        <taxon>Bacteria</taxon>
        <taxon>Bacillati</taxon>
        <taxon>Bacillota</taxon>
        <taxon>Bacilli</taxon>
        <taxon>Bacillales</taxon>
        <taxon>Bacillaceae</taxon>
        <taxon>Ornithinibacillus</taxon>
    </lineage>
</organism>
<dbReference type="Pfam" id="PF14296">
    <property type="entry name" value="O-ag_pol_Wzy"/>
    <property type="match status" value="1"/>
</dbReference>
<keyword evidence="1" id="KW-0472">Membrane</keyword>